<dbReference type="Gene3D" id="3.40.30.10">
    <property type="entry name" value="Glutaredoxin"/>
    <property type="match status" value="1"/>
</dbReference>
<dbReference type="SUPFAM" id="SSF52833">
    <property type="entry name" value="Thioredoxin-like"/>
    <property type="match status" value="1"/>
</dbReference>
<gene>
    <name evidence="5" type="ORF">NM961_20690</name>
</gene>
<dbReference type="RefSeq" id="WP_255916329.1">
    <property type="nucleotide sequence ID" value="NZ_JANFQO010000025.1"/>
</dbReference>
<feature type="domain" description="Thioredoxin" evidence="4">
    <location>
        <begin position="48"/>
        <end position="214"/>
    </location>
</feature>
<name>A0ABT1QY11_9GAMM</name>
<dbReference type="PANTHER" id="PTHR12151:SF25">
    <property type="entry name" value="LINALOOL DEHYDRATASE_ISOMERASE DOMAIN-CONTAINING PROTEIN"/>
    <property type="match status" value="1"/>
</dbReference>
<protein>
    <submittedName>
        <fullName evidence="5">SCO family protein</fullName>
    </submittedName>
</protein>
<evidence type="ECO:0000256" key="1">
    <source>
        <dbReference type="ARBA" id="ARBA00010996"/>
    </source>
</evidence>
<dbReference type="InterPro" id="IPR013766">
    <property type="entry name" value="Thioredoxin_domain"/>
</dbReference>
<dbReference type="EMBL" id="JANFQO010000025">
    <property type="protein sequence ID" value="MCQ4167141.1"/>
    <property type="molecule type" value="Genomic_DNA"/>
</dbReference>
<comment type="similarity">
    <text evidence="1">Belongs to the SCO1/2 family.</text>
</comment>
<dbReference type="PROSITE" id="PS51352">
    <property type="entry name" value="THIOREDOXIN_2"/>
    <property type="match status" value="1"/>
</dbReference>
<keyword evidence="3" id="KW-0812">Transmembrane</keyword>
<sequence length="214" mass="23169">MTTLHNPGRTLPTYLILIAAFAAGLGLWLGSRYFGVDTAQPLQAITRFPAPRAVVDFQLTRSDGKPLTRNDFKGRWNLVFFGFTNCPDICPNTLGVLKQVRAELAKAGAADQVQVLFISVDPQRDQPETLGRYAAFYDPGFVAATGSDEELTRLTRSLGLVYARTPAEGGNYSVDHSAAVVLIDPQAQQTGLIRPPLNPAAIGADLLTLLATRR</sequence>
<keyword evidence="3" id="KW-1133">Transmembrane helix</keyword>
<keyword evidence="3" id="KW-0472">Membrane</keyword>
<feature type="transmembrane region" description="Helical" evidence="3">
    <location>
        <begin position="12"/>
        <end position="30"/>
    </location>
</feature>
<keyword evidence="6" id="KW-1185">Reference proteome</keyword>
<dbReference type="Proteomes" id="UP001165498">
    <property type="component" value="Unassembled WGS sequence"/>
</dbReference>
<dbReference type="PANTHER" id="PTHR12151">
    <property type="entry name" value="ELECTRON TRANSPORT PROTIN SCO1/SENC FAMILY MEMBER"/>
    <property type="match status" value="1"/>
</dbReference>
<dbReference type="CDD" id="cd02968">
    <property type="entry name" value="SCO"/>
    <property type="match status" value="1"/>
</dbReference>
<accession>A0ABT1QY11</accession>
<dbReference type="Pfam" id="PF02630">
    <property type="entry name" value="SCO1-SenC"/>
    <property type="match status" value="1"/>
</dbReference>
<dbReference type="InterPro" id="IPR003782">
    <property type="entry name" value="SCO1/SenC"/>
</dbReference>
<evidence type="ECO:0000259" key="4">
    <source>
        <dbReference type="PROSITE" id="PS51352"/>
    </source>
</evidence>
<keyword evidence="2" id="KW-0186">Copper</keyword>
<organism evidence="5 6">
    <name type="scientific">Tahibacter harae</name>
    <dbReference type="NCBI Taxonomy" id="2963937"/>
    <lineage>
        <taxon>Bacteria</taxon>
        <taxon>Pseudomonadati</taxon>
        <taxon>Pseudomonadota</taxon>
        <taxon>Gammaproteobacteria</taxon>
        <taxon>Lysobacterales</taxon>
        <taxon>Rhodanobacteraceae</taxon>
        <taxon>Tahibacter</taxon>
    </lineage>
</organism>
<comment type="caution">
    <text evidence="5">The sequence shown here is derived from an EMBL/GenBank/DDBJ whole genome shotgun (WGS) entry which is preliminary data.</text>
</comment>
<dbReference type="InterPro" id="IPR036249">
    <property type="entry name" value="Thioredoxin-like_sf"/>
</dbReference>
<evidence type="ECO:0000256" key="3">
    <source>
        <dbReference type="SAM" id="Phobius"/>
    </source>
</evidence>
<evidence type="ECO:0000313" key="6">
    <source>
        <dbReference type="Proteomes" id="UP001165498"/>
    </source>
</evidence>
<reference evidence="5" key="1">
    <citation type="submission" date="2022-07" db="EMBL/GenBank/DDBJ databases">
        <title>Tahibacter sp., a new gammaproteobacterium isolated from the silt sample collected at pig farm.</title>
        <authorList>
            <person name="Chen H."/>
        </authorList>
    </citation>
    <scope>NUCLEOTIDE SEQUENCE</scope>
    <source>
        <strain evidence="5">P2K</strain>
    </source>
</reference>
<proteinExistence type="inferred from homology"/>
<evidence type="ECO:0000313" key="5">
    <source>
        <dbReference type="EMBL" id="MCQ4167141.1"/>
    </source>
</evidence>
<evidence type="ECO:0000256" key="2">
    <source>
        <dbReference type="ARBA" id="ARBA00023008"/>
    </source>
</evidence>